<proteinExistence type="predicted"/>
<keyword evidence="1" id="KW-1185">Reference proteome</keyword>
<dbReference type="Proteomes" id="UP000790787">
    <property type="component" value="Chromosome 14"/>
</dbReference>
<evidence type="ECO:0000313" key="1">
    <source>
        <dbReference type="Proteomes" id="UP000790787"/>
    </source>
</evidence>
<accession>A0AC58SML0</accession>
<sequence length="198" mass="22649">MENAKPSGTLMSPSTTLEEDKNRKNVDETMYKGMTGCLLYFMGSRPDIIFSICKCARFQSAPKESHLTVVKRIIKYLFGTTELGLWYSHSNNFDLKGFSDPNFAGDRTDRKSTSGTCQLLRNVLIFWHSKKQNCVALLTIEVEYLAVGSRCTQILWIMHQLLDYDLNLTSTPIFCDNTSAIYLSKNFVHHFMGKVYQN</sequence>
<reference evidence="1" key="1">
    <citation type="journal article" date="2014" name="Nat. Commun.">
        <title>The tobacco genome sequence and its comparison with those of tomato and potato.</title>
        <authorList>
            <person name="Sierro N."/>
            <person name="Battey J.N."/>
            <person name="Ouadi S."/>
            <person name="Bakaher N."/>
            <person name="Bovet L."/>
            <person name="Willig A."/>
            <person name="Goepfert S."/>
            <person name="Peitsch M.C."/>
            <person name="Ivanov N.V."/>
        </authorList>
    </citation>
    <scope>NUCLEOTIDE SEQUENCE [LARGE SCALE GENOMIC DNA]</scope>
</reference>
<name>A0AC58SML0_TOBAC</name>
<evidence type="ECO:0000313" key="2">
    <source>
        <dbReference type="RefSeq" id="XP_075086209.1"/>
    </source>
</evidence>
<organism evidence="1 2">
    <name type="scientific">Nicotiana tabacum</name>
    <name type="common">Common tobacco</name>
    <dbReference type="NCBI Taxonomy" id="4097"/>
    <lineage>
        <taxon>Eukaryota</taxon>
        <taxon>Viridiplantae</taxon>
        <taxon>Streptophyta</taxon>
        <taxon>Embryophyta</taxon>
        <taxon>Tracheophyta</taxon>
        <taxon>Spermatophyta</taxon>
        <taxon>Magnoliopsida</taxon>
        <taxon>eudicotyledons</taxon>
        <taxon>Gunneridae</taxon>
        <taxon>Pentapetalae</taxon>
        <taxon>asterids</taxon>
        <taxon>lamiids</taxon>
        <taxon>Solanales</taxon>
        <taxon>Solanaceae</taxon>
        <taxon>Nicotianoideae</taxon>
        <taxon>Nicotianeae</taxon>
        <taxon>Nicotiana</taxon>
    </lineage>
</organism>
<dbReference type="RefSeq" id="XP_075086209.1">
    <property type="nucleotide sequence ID" value="XM_075230108.1"/>
</dbReference>
<gene>
    <name evidence="2" type="primary">LOC142168932</name>
</gene>
<reference evidence="2" key="2">
    <citation type="submission" date="2025-08" db="UniProtKB">
        <authorList>
            <consortium name="RefSeq"/>
        </authorList>
    </citation>
    <scope>IDENTIFICATION</scope>
    <source>
        <tissue evidence="2">Leaf</tissue>
    </source>
</reference>
<protein>
    <submittedName>
        <fullName evidence="2">Secreted RxLR effector protein 161-like</fullName>
    </submittedName>
</protein>